<comment type="caution">
    <text evidence="1">The sequence shown here is derived from an EMBL/GenBank/DDBJ whole genome shotgun (WGS) entry which is preliminary data.</text>
</comment>
<keyword evidence="1" id="KW-0560">Oxidoreductase</keyword>
<dbReference type="GO" id="GO:0003979">
    <property type="term" value="F:UDP-glucose 6-dehydrogenase activity"/>
    <property type="evidence" value="ECO:0007669"/>
    <property type="project" value="UniProtKB-EC"/>
</dbReference>
<dbReference type="InterPro" id="IPR036291">
    <property type="entry name" value="NAD(P)-bd_dom_sf"/>
</dbReference>
<dbReference type="EMBL" id="MCGI01000010">
    <property type="protein sequence ID" value="ODM02229.1"/>
    <property type="molecule type" value="Genomic_DNA"/>
</dbReference>
<evidence type="ECO:0000313" key="1">
    <source>
        <dbReference type="EMBL" id="ODM02229.1"/>
    </source>
</evidence>
<dbReference type="PATRIC" id="fig|1432052.3.peg.7032"/>
<dbReference type="SUPFAM" id="SSF51735">
    <property type="entry name" value="NAD(P)-binding Rossmann-fold domains"/>
    <property type="match status" value="1"/>
</dbReference>
<accession>A0A1E3A0Q3</accession>
<dbReference type="Proteomes" id="UP000095003">
    <property type="component" value="Unassembled WGS sequence"/>
</dbReference>
<reference evidence="1 2" key="1">
    <citation type="submission" date="2016-07" db="EMBL/GenBank/DDBJ databases">
        <title>Characterization of isolates of Eisenbergiella tayi derived from blood cultures, using whole genome sequencing.</title>
        <authorList>
            <person name="Burdz T."/>
            <person name="Wiebe D."/>
            <person name="Huynh C."/>
            <person name="Bernard K."/>
        </authorList>
    </citation>
    <scope>NUCLEOTIDE SEQUENCE [LARGE SCALE GENOMIC DNA]</scope>
    <source>
        <strain evidence="1 2">NML 120489</strain>
    </source>
</reference>
<protein>
    <submittedName>
        <fullName evidence="1">UDP-glucose 6-dehydrogenase</fullName>
        <ecNumber evidence="1">1.1.1.22</ecNumber>
    </submittedName>
</protein>
<evidence type="ECO:0000313" key="2">
    <source>
        <dbReference type="Proteomes" id="UP000095003"/>
    </source>
</evidence>
<name>A0A1E3A0Q3_9FIRM</name>
<proteinExistence type="predicted"/>
<dbReference type="PANTHER" id="PTHR43750">
    <property type="entry name" value="UDP-GLUCOSE 6-DEHYDROGENASE TUAD"/>
    <property type="match status" value="1"/>
</dbReference>
<dbReference type="PANTHER" id="PTHR43750:SF2">
    <property type="entry name" value="UDP-GLUCOSE 6-DEHYDROGENASE"/>
    <property type="match status" value="1"/>
</dbReference>
<organism evidence="1 2">
    <name type="scientific">Eisenbergiella tayi</name>
    <dbReference type="NCBI Taxonomy" id="1432052"/>
    <lineage>
        <taxon>Bacteria</taxon>
        <taxon>Bacillati</taxon>
        <taxon>Bacillota</taxon>
        <taxon>Clostridia</taxon>
        <taxon>Lachnospirales</taxon>
        <taxon>Lachnospiraceae</taxon>
        <taxon>Eisenbergiella</taxon>
    </lineage>
</organism>
<dbReference type="Gene3D" id="3.40.50.720">
    <property type="entry name" value="NAD(P)-binding Rossmann-like Domain"/>
    <property type="match status" value="1"/>
</dbReference>
<dbReference type="AlphaFoldDB" id="A0A1E3A0Q3"/>
<dbReference type="EC" id="1.1.1.22" evidence="1"/>
<sequence length="119" mass="13336">MSTVENVIKLVIQYNPDAVMVIKSTISVGYTASIREKMHCDNIILSLEFLRVSKALYDNLYPSKIIVSTDVENTRLMKAANIFAGLLQEGAIKENIDTLIMGFTEAVKLFANVYPTKKF</sequence>
<gene>
    <name evidence="1" type="primary">ugd_3</name>
    <name evidence="1" type="ORF">BEH84_06372</name>
</gene>